<dbReference type="AlphaFoldDB" id="A0A6J4LIB3"/>
<evidence type="ECO:0000313" key="2">
    <source>
        <dbReference type="EMBL" id="CAA9333443.1"/>
    </source>
</evidence>
<gene>
    <name evidence="2" type="ORF">AVDCRST_MAG34-405</name>
</gene>
<name>A0A6J4LIB3_9ACTN</name>
<proteinExistence type="predicted"/>
<organism evidence="2">
    <name type="scientific">uncultured Nocardioidaceae bacterium</name>
    <dbReference type="NCBI Taxonomy" id="253824"/>
    <lineage>
        <taxon>Bacteria</taxon>
        <taxon>Bacillati</taxon>
        <taxon>Actinomycetota</taxon>
        <taxon>Actinomycetes</taxon>
        <taxon>Propionibacteriales</taxon>
        <taxon>Nocardioidaceae</taxon>
        <taxon>environmental samples</taxon>
    </lineage>
</organism>
<accession>A0A6J4LIB3</accession>
<protein>
    <submittedName>
        <fullName evidence="2">Uncharacterized protein</fullName>
    </submittedName>
</protein>
<sequence>DWPRDLRASDCLSSPGGHSARRHWRHEDPAGTPVQPRRLLGGRDHVRRRPGRSRARRPL</sequence>
<feature type="region of interest" description="Disordered" evidence="1">
    <location>
        <begin position="1"/>
        <end position="59"/>
    </location>
</feature>
<feature type="non-terminal residue" evidence="2">
    <location>
        <position position="1"/>
    </location>
</feature>
<reference evidence="2" key="1">
    <citation type="submission" date="2020-02" db="EMBL/GenBank/DDBJ databases">
        <authorList>
            <person name="Meier V. D."/>
        </authorList>
    </citation>
    <scope>NUCLEOTIDE SEQUENCE</scope>
    <source>
        <strain evidence="2">AVDCRST_MAG34</strain>
    </source>
</reference>
<dbReference type="EMBL" id="CADCUI010000009">
    <property type="protein sequence ID" value="CAA9333443.1"/>
    <property type="molecule type" value="Genomic_DNA"/>
</dbReference>
<feature type="compositionally biased region" description="Basic residues" evidence="1">
    <location>
        <begin position="45"/>
        <end position="59"/>
    </location>
</feature>
<evidence type="ECO:0000256" key="1">
    <source>
        <dbReference type="SAM" id="MobiDB-lite"/>
    </source>
</evidence>
<feature type="non-terminal residue" evidence="2">
    <location>
        <position position="59"/>
    </location>
</feature>